<proteinExistence type="predicted"/>
<accession>A0A8S1M431</accession>
<comment type="caution">
    <text evidence="1">The sequence shown here is derived from an EMBL/GenBank/DDBJ whole genome shotgun (WGS) entry which is preliminary data.</text>
</comment>
<dbReference type="AlphaFoldDB" id="A0A8S1M431"/>
<dbReference type="Proteomes" id="UP000688137">
    <property type="component" value="Unassembled WGS sequence"/>
</dbReference>
<organism evidence="1 2">
    <name type="scientific">Paramecium primaurelia</name>
    <dbReference type="NCBI Taxonomy" id="5886"/>
    <lineage>
        <taxon>Eukaryota</taxon>
        <taxon>Sar</taxon>
        <taxon>Alveolata</taxon>
        <taxon>Ciliophora</taxon>
        <taxon>Intramacronucleata</taxon>
        <taxon>Oligohymenophorea</taxon>
        <taxon>Peniculida</taxon>
        <taxon>Parameciidae</taxon>
        <taxon>Paramecium</taxon>
    </lineage>
</organism>
<dbReference type="EMBL" id="CAJJDM010000053">
    <property type="protein sequence ID" value="CAD8074777.1"/>
    <property type="molecule type" value="Genomic_DNA"/>
</dbReference>
<name>A0A8S1M431_PARPR</name>
<protein>
    <submittedName>
        <fullName evidence="1">Uncharacterized protein</fullName>
    </submittedName>
</protein>
<gene>
    <name evidence="1" type="ORF">PPRIM_AZ9-3.1.T0530146</name>
</gene>
<keyword evidence="2" id="KW-1185">Reference proteome</keyword>
<sequence>MIIIKYIQSYIQGSIISLNQVIFASLHKIYTKVNPGSLHQQQGTGLEVVIYLYQHPQLLYSKLQTELDCFIQINYKKGYLKASKTNNILHFQQWLIIIIWNIMPIMKLRGRREIDFSIFIHKLTISDSRIVNKCGIQK</sequence>
<reference evidence="1" key="1">
    <citation type="submission" date="2021-01" db="EMBL/GenBank/DDBJ databases">
        <authorList>
            <consortium name="Genoscope - CEA"/>
            <person name="William W."/>
        </authorList>
    </citation>
    <scope>NUCLEOTIDE SEQUENCE</scope>
</reference>
<evidence type="ECO:0000313" key="1">
    <source>
        <dbReference type="EMBL" id="CAD8074777.1"/>
    </source>
</evidence>
<evidence type="ECO:0000313" key="2">
    <source>
        <dbReference type="Proteomes" id="UP000688137"/>
    </source>
</evidence>